<dbReference type="GO" id="GO:0008839">
    <property type="term" value="F:4-hydroxy-tetrahydrodipicolinate reductase"/>
    <property type="evidence" value="ECO:0007669"/>
    <property type="project" value="UniProtKB-EC"/>
</dbReference>
<evidence type="ECO:0000259" key="1">
    <source>
        <dbReference type="Pfam" id="PF19328"/>
    </source>
</evidence>
<dbReference type="EMBL" id="JACHWR010000002">
    <property type="protein sequence ID" value="MBB3042462.1"/>
    <property type="molecule type" value="Genomic_DNA"/>
</dbReference>
<comment type="caution">
    <text evidence="2">The sequence shown here is derived from an EMBL/GenBank/DDBJ whole genome shotgun (WGS) entry which is preliminary data.</text>
</comment>
<dbReference type="CDD" id="cd24146">
    <property type="entry name" value="nat-AmDH_N_like"/>
    <property type="match status" value="1"/>
</dbReference>
<name>A0A7W4VW67_9ACTN</name>
<reference evidence="2 3" key="1">
    <citation type="submission" date="2020-08" db="EMBL/GenBank/DDBJ databases">
        <title>Sequencing the genomes of 1000 actinobacteria strains.</title>
        <authorList>
            <person name="Klenk H.-P."/>
        </authorList>
    </citation>
    <scope>NUCLEOTIDE SEQUENCE [LARGE SCALE GENOMIC DNA]</scope>
    <source>
        <strain evidence="2 3">DSM 105498</strain>
    </source>
</reference>
<keyword evidence="2" id="KW-0560">Oxidoreductase</keyword>
<proteinExistence type="predicted"/>
<protein>
    <submittedName>
        <fullName evidence="2">4-hydroxy-tetrahydrodipicolinate reductase</fullName>
        <ecNumber evidence="2">1.17.1.8</ecNumber>
    </submittedName>
</protein>
<keyword evidence="3" id="KW-1185">Reference proteome</keyword>
<dbReference type="SUPFAM" id="SSF51735">
    <property type="entry name" value="NAD(P)-binding Rossmann-fold domains"/>
    <property type="match status" value="1"/>
</dbReference>
<dbReference type="InterPro" id="IPR036291">
    <property type="entry name" value="NAD(P)-bd_dom_sf"/>
</dbReference>
<evidence type="ECO:0000313" key="2">
    <source>
        <dbReference type="EMBL" id="MBB3042462.1"/>
    </source>
</evidence>
<dbReference type="InterPro" id="IPR045760">
    <property type="entry name" value="DAP_DH_C"/>
</dbReference>
<feature type="domain" description="2,4-diaminopentanoate dehydrogenase C-terminal" evidence="1">
    <location>
        <begin position="137"/>
        <end position="329"/>
    </location>
</feature>
<accession>A0A7W4VW67</accession>
<gene>
    <name evidence="2" type="ORF">FHU40_002280</name>
</gene>
<sequence>MTNRVVLVGLGATGVAMAQSLVRRSDLQIVGAADKNPVTIGTDLGAVLGTGPLDVSVVGDPAELPEAELAVVATTSDLSQVADTLLPLLERSYNVLSICEELSYPWASHPELARRLDDAARSHGVTVLGTGANPGVLMDTLPLLLTVLTQRVERVVIRRRTNMSRYGAILTKFGLGLTPEEFAAAQAEGEVVGHYGFEQAISAVAGGLGWSLDGIDVDQVTPALVSRERRCGDHVTIEPGEIAAVTHAARGRIGDRAVIDLEIMFGFFAGADTVQAGDDYRIEGEEQVLDLSSTVGFESFLSTIAAAVNTAAAVIEARPGLLSMGDLAARDLASKGSRLAGGRR</sequence>
<dbReference type="Pfam" id="PF19328">
    <property type="entry name" value="DAP_DH_C"/>
    <property type="match status" value="1"/>
</dbReference>
<evidence type="ECO:0000313" key="3">
    <source>
        <dbReference type="Proteomes" id="UP000589626"/>
    </source>
</evidence>
<dbReference type="EC" id="1.17.1.8" evidence="2"/>
<dbReference type="Proteomes" id="UP000589626">
    <property type="component" value="Unassembled WGS sequence"/>
</dbReference>
<dbReference type="AlphaFoldDB" id="A0A7W4VW67"/>
<dbReference type="Gene3D" id="3.40.50.720">
    <property type="entry name" value="NAD(P)-binding Rossmann-like Domain"/>
    <property type="match status" value="1"/>
</dbReference>
<dbReference type="RefSeq" id="WP_221199811.1">
    <property type="nucleotide sequence ID" value="NZ_JACHWR010000002.1"/>
</dbReference>
<organism evidence="2 3">
    <name type="scientific">Nocardioides soli</name>
    <dbReference type="NCBI Taxonomy" id="1036020"/>
    <lineage>
        <taxon>Bacteria</taxon>
        <taxon>Bacillati</taxon>
        <taxon>Actinomycetota</taxon>
        <taxon>Actinomycetes</taxon>
        <taxon>Propionibacteriales</taxon>
        <taxon>Nocardioidaceae</taxon>
        <taxon>Nocardioides</taxon>
    </lineage>
</organism>